<gene>
    <name evidence="1" type="ORF">ESCO_005755</name>
</gene>
<dbReference type="AlphaFoldDB" id="A0A0M9VUH5"/>
<dbReference type="EMBL" id="LGSR01000019">
    <property type="protein sequence ID" value="KOS19912.1"/>
    <property type="molecule type" value="Genomic_DNA"/>
</dbReference>
<proteinExistence type="predicted"/>
<name>A0A0M9VUH5_ESCWE</name>
<dbReference type="Proteomes" id="UP000053831">
    <property type="component" value="Unassembled WGS sequence"/>
</dbReference>
<dbReference type="STRING" id="150374.A0A0M9VUH5"/>
<organism evidence="1 2">
    <name type="scientific">Escovopsis weberi</name>
    <dbReference type="NCBI Taxonomy" id="150374"/>
    <lineage>
        <taxon>Eukaryota</taxon>
        <taxon>Fungi</taxon>
        <taxon>Dikarya</taxon>
        <taxon>Ascomycota</taxon>
        <taxon>Pezizomycotina</taxon>
        <taxon>Sordariomycetes</taxon>
        <taxon>Hypocreomycetidae</taxon>
        <taxon>Hypocreales</taxon>
        <taxon>Hypocreaceae</taxon>
        <taxon>Escovopsis</taxon>
    </lineage>
</organism>
<accession>A0A0M9VUH5</accession>
<reference evidence="1 2" key="1">
    <citation type="submission" date="2015-07" db="EMBL/GenBank/DDBJ databases">
        <title>The genome of the fungus Escovopsis weberi, a specialized disease agent of ant agriculture.</title>
        <authorList>
            <person name="de Man T.J."/>
            <person name="Stajich J.E."/>
            <person name="Kubicek C.P."/>
            <person name="Chenthamara K."/>
            <person name="Atanasova L."/>
            <person name="Druzhinina I.S."/>
            <person name="Birnbaum S."/>
            <person name="Barribeau S.M."/>
            <person name="Teiling C."/>
            <person name="Suen G."/>
            <person name="Currie C."/>
            <person name="Gerardo N.M."/>
        </authorList>
    </citation>
    <scope>NUCLEOTIDE SEQUENCE [LARGE SCALE GENOMIC DNA]</scope>
</reference>
<protein>
    <submittedName>
        <fullName evidence="1">Uncharacterized protein</fullName>
    </submittedName>
</protein>
<evidence type="ECO:0000313" key="1">
    <source>
        <dbReference type="EMBL" id="KOS19912.1"/>
    </source>
</evidence>
<sequence length="209" mass="22723">MVRTRHSAFASRAKLHVRVVLEEGAYAHLDLGEVQDAVLQLEGFGVNGLRGAEHLTQTHAEPGVTSDHGLSPEDLAAIRAVVSHESGALGPKAVHAMVLIILRARLGVTNRITRDDSAIDGDQLLQAVLPEADLQLLSRFKASIDGRPDPGSRFMKHWVPLSIQDPLLLRIVLYTAACFLHETGRIPKTLTCDTAIMSTSQMVIDSWVS</sequence>
<dbReference type="OrthoDB" id="415825at2759"/>
<keyword evidence="2" id="KW-1185">Reference proteome</keyword>
<evidence type="ECO:0000313" key="2">
    <source>
        <dbReference type="Proteomes" id="UP000053831"/>
    </source>
</evidence>
<comment type="caution">
    <text evidence="1">The sequence shown here is derived from an EMBL/GenBank/DDBJ whole genome shotgun (WGS) entry which is preliminary data.</text>
</comment>